<dbReference type="GO" id="GO:0006979">
    <property type="term" value="P:response to oxidative stress"/>
    <property type="evidence" value="ECO:0007669"/>
    <property type="project" value="InterPro"/>
</dbReference>
<proteinExistence type="inferred from homology"/>
<comment type="similarity">
    <text evidence="1">Belongs to the glutathione peroxidase family.</text>
</comment>
<dbReference type="Gene3D" id="3.40.30.10">
    <property type="entry name" value="Glutaredoxin"/>
    <property type="match status" value="1"/>
</dbReference>
<dbReference type="InterPro" id="IPR000889">
    <property type="entry name" value="Glutathione_peroxidase"/>
</dbReference>
<dbReference type="Proteomes" id="UP001472866">
    <property type="component" value="Chromosome 06"/>
</dbReference>
<accession>A0AAX4PA93</accession>
<dbReference type="GO" id="GO:0004601">
    <property type="term" value="F:peroxidase activity"/>
    <property type="evidence" value="ECO:0007669"/>
    <property type="project" value="UniProtKB-KW"/>
</dbReference>
<name>A0AAX4PA93_9CHLO</name>
<keyword evidence="5" id="KW-1185">Reference proteome</keyword>
<dbReference type="PANTHER" id="PTHR11592:SF78">
    <property type="entry name" value="GLUTATHIONE PEROXIDASE"/>
    <property type="match status" value="1"/>
</dbReference>
<organism evidence="4 5">
    <name type="scientific">Chloropicon roscoffensis</name>
    <dbReference type="NCBI Taxonomy" id="1461544"/>
    <lineage>
        <taxon>Eukaryota</taxon>
        <taxon>Viridiplantae</taxon>
        <taxon>Chlorophyta</taxon>
        <taxon>Chloropicophyceae</taxon>
        <taxon>Chloropicales</taxon>
        <taxon>Chloropicaceae</taxon>
        <taxon>Chloropicon</taxon>
    </lineage>
</organism>
<keyword evidence="3" id="KW-0560">Oxidoreductase</keyword>
<dbReference type="InterPro" id="IPR036249">
    <property type="entry name" value="Thioredoxin-like_sf"/>
</dbReference>
<reference evidence="4 5" key="1">
    <citation type="submission" date="2024-03" db="EMBL/GenBank/DDBJ databases">
        <title>Complete genome sequence of the green alga Chloropicon roscoffensis RCC1871.</title>
        <authorList>
            <person name="Lemieux C."/>
            <person name="Pombert J.-F."/>
            <person name="Otis C."/>
            <person name="Turmel M."/>
        </authorList>
    </citation>
    <scope>NUCLEOTIDE SEQUENCE [LARGE SCALE GENOMIC DNA]</scope>
    <source>
        <strain evidence="4 5">RCC1871</strain>
    </source>
</reference>
<dbReference type="PROSITE" id="PS51355">
    <property type="entry name" value="GLUTATHIONE_PEROXID_3"/>
    <property type="match status" value="1"/>
</dbReference>
<evidence type="ECO:0000256" key="1">
    <source>
        <dbReference type="ARBA" id="ARBA00006926"/>
    </source>
</evidence>
<dbReference type="Pfam" id="PF00255">
    <property type="entry name" value="GSHPx"/>
    <property type="match status" value="1"/>
</dbReference>
<dbReference type="CDD" id="cd00340">
    <property type="entry name" value="GSH_Peroxidase"/>
    <property type="match status" value="1"/>
</dbReference>
<evidence type="ECO:0000256" key="2">
    <source>
        <dbReference type="ARBA" id="ARBA00022559"/>
    </source>
</evidence>
<keyword evidence="2 4" id="KW-0575">Peroxidase</keyword>
<sequence length="278" mass="30147">MTRVAVQRPGIKRATTWVRNPLGSGRRRAVVLASSRNHVFFESGGEGETHVTNTKGTVLKEENGSTTRRGVLLRGGVGLGLGAGLGSSACAGGALAAGRGLYSLQAKMFGEEVSLDRFDGQVTVVVNLYETYGKDGFNLIGFPCNQFGGQAPGTSQEERDFAHKKFGFEFPVFDKVDVNGLGAHPVYQLLRREQPESVPAGGTRSKKKGELEWNYVKFLVSRDGKAVKRFKPSFDPLDFEKDVQLVLRGKDPLPEECYMHPGRLVCKVDPEDGPGGDA</sequence>
<dbReference type="SUPFAM" id="SSF52833">
    <property type="entry name" value="Thioredoxin-like"/>
    <property type="match status" value="1"/>
</dbReference>
<dbReference type="PROSITE" id="PS00763">
    <property type="entry name" value="GLUTATHIONE_PEROXID_2"/>
    <property type="match status" value="1"/>
</dbReference>
<dbReference type="InterPro" id="IPR029760">
    <property type="entry name" value="GPX_CS"/>
</dbReference>
<protein>
    <submittedName>
        <fullName evidence="4">Phospholipid hydroperoxide glutathione peroxidase</fullName>
    </submittedName>
</protein>
<dbReference type="PANTHER" id="PTHR11592">
    <property type="entry name" value="GLUTATHIONE PEROXIDASE"/>
    <property type="match status" value="1"/>
</dbReference>
<dbReference type="AlphaFoldDB" id="A0AAX4PA93"/>
<evidence type="ECO:0000313" key="5">
    <source>
        <dbReference type="Proteomes" id="UP001472866"/>
    </source>
</evidence>
<dbReference type="EMBL" id="CP151506">
    <property type="protein sequence ID" value="WZN63033.1"/>
    <property type="molecule type" value="Genomic_DNA"/>
</dbReference>
<evidence type="ECO:0000313" key="4">
    <source>
        <dbReference type="EMBL" id="WZN63033.1"/>
    </source>
</evidence>
<gene>
    <name evidence="4" type="ORF">HKI87_06g45780</name>
</gene>
<evidence type="ECO:0000256" key="3">
    <source>
        <dbReference type="ARBA" id="ARBA00023002"/>
    </source>
</evidence>